<keyword evidence="2" id="KW-1185">Reference proteome</keyword>
<gene>
    <name evidence="1" type="ORF">ACH5RR_012269</name>
</gene>
<dbReference type="Proteomes" id="UP001630127">
    <property type="component" value="Unassembled WGS sequence"/>
</dbReference>
<organism evidence="1 2">
    <name type="scientific">Cinchona calisaya</name>
    <dbReference type="NCBI Taxonomy" id="153742"/>
    <lineage>
        <taxon>Eukaryota</taxon>
        <taxon>Viridiplantae</taxon>
        <taxon>Streptophyta</taxon>
        <taxon>Embryophyta</taxon>
        <taxon>Tracheophyta</taxon>
        <taxon>Spermatophyta</taxon>
        <taxon>Magnoliopsida</taxon>
        <taxon>eudicotyledons</taxon>
        <taxon>Gunneridae</taxon>
        <taxon>Pentapetalae</taxon>
        <taxon>asterids</taxon>
        <taxon>lamiids</taxon>
        <taxon>Gentianales</taxon>
        <taxon>Rubiaceae</taxon>
        <taxon>Cinchonoideae</taxon>
        <taxon>Cinchoneae</taxon>
        <taxon>Cinchona</taxon>
    </lineage>
</organism>
<proteinExistence type="predicted"/>
<evidence type="ECO:0000313" key="1">
    <source>
        <dbReference type="EMBL" id="KAL3527613.1"/>
    </source>
</evidence>
<dbReference type="AlphaFoldDB" id="A0ABD3AD45"/>
<reference evidence="1 2" key="1">
    <citation type="submission" date="2024-11" db="EMBL/GenBank/DDBJ databases">
        <title>A near-complete genome assembly of Cinchona calisaya.</title>
        <authorList>
            <person name="Lian D.C."/>
            <person name="Zhao X.W."/>
            <person name="Wei L."/>
        </authorList>
    </citation>
    <scope>NUCLEOTIDE SEQUENCE [LARGE SCALE GENOMIC DNA]</scope>
    <source>
        <tissue evidence="1">Nenye</tissue>
    </source>
</reference>
<evidence type="ECO:0000313" key="2">
    <source>
        <dbReference type="Proteomes" id="UP001630127"/>
    </source>
</evidence>
<dbReference type="EMBL" id="JBJUIK010000005">
    <property type="protein sequence ID" value="KAL3527613.1"/>
    <property type="molecule type" value="Genomic_DNA"/>
</dbReference>
<name>A0ABD3AD45_9GENT</name>
<comment type="caution">
    <text evidence="1">The sequence shown here is derived from an EMBL/GenBank/DDBJ whole genome shotgun (WGS) entry which is preliminary data.</text>
</comment>
<sequence length="232" mass="27237">MSTSKDIQITMGRSPALGRLIRKIEIALQKGVQVIKLDVYNRGYIVPETIFKAKSLTELYVKGFKFMNNERLLPCDNIRRHLSWFLKLHQLVSDLSPSNVTLRLTCDFEIESYKYMGNIPNFATNPIIVGKVILIIQGVSSTRADSDVVDGLFWACQPRAIILSIYNGNREFMEQLYKKLIKDRRNQRFYYMPKFWQHDLKKCVRKLCVNMVFYEIVMCELEEVKLCVVYDW</sequence>
<protein>
    <submittedName>
        <fullName evidence="1">Uncharacterized protein</fullName>
    </submittedName>
</protein>
<accession>A0ABD3AD45</accession>